<feature type="chain" id="PRO_5046741174" evidence="1">
    <location>
        <begin position="24"/>
        <end position="143"/>
    </location>
</feature>
<organism evidence="2 3">
    <name type="scientific">Niastella soli</name>
    <dbReference type="NCBI Taxonomy" id="2821487"/>
    <lineage>
        <taxon>Bacteria</taxon>
        <taxon>Pseudomonadati</taxon>
        <taxon>Bacteroidota</taxon>
        <taxon>Chitinophagia</taxon>
        <taxon>Chitinophagales</taxon>
        <taxon>Chitinophagaceae</taxon>
        <taxon>Niastella</taxon>
    </lineage>
</organism>
<keyword evidence="1" id="KW-0732">Signal</keyword>
<dbReference type="Proteomes" id="UP000677244">
    <property type="component" value="Unassembled WGS sequence"/>
</dbReference>
<name>A0ABS3Z427_9BACT</name>
<dbReference type="RefSeq" id="WP_209142950.1">
    <property type="nucleotide sequence ID" value="NZ_JAGHKO010000014.1"/>
</dbReference>
<sequence>MKFTHASLLLLLPCFFLSMTCHKSNTRHCHYQIDFENKSDKSLTVVLSYDYPDTSINFQSPYIEHDFYGGIAPHQKWYVENGEMCVESILLDHSYERVSLFIFDSEVLRTTPWSEVRKNYKVLTRYDFTLDDLRALGWYVTYE</sequence>
<dbReference type="EMBL" id="JAGHKO010000014">
    <property type="protein sequence ID" value="MBO9204400.1"/>
    <property type="molecule type" value="Genomic_DNA"/>
</dbReference>
<keyword evidence="3" id="KW-1185">Reference proteome</keyword>
<feature type="signal peptide" evidence="1">
    <location>
        <begin position="1"/>
        <end position="23"/>
    </location>
</feature>
<evidence type="ECO:0000256" key="1">
    <source>
        <dbReference type="SAM" id="SignalP"/>
    </source>
</evidence>
<evidence type="ECO:0000313" key="3">
    <source>
        <dbReference type="Proteomes" id="UP000677244"/>
    </source>
</evidence>
<gene>
    <name evidence="2" type="ORF">J7I42_29195</name>
</gene>
<comment type="caution">
    <text evidence="2">The sequence shown here is derived from an EMBL/GenBank/DDBJ whole genome shotgun (WGS) entry which is preliminary data.</text>
</comment>
<accession>A0ABS3Z427</accession>
<protein>
    <submittedName>
        <fullName evidence="2">Uncharacterized protein</fullName>
    </submittedName>
</protein>
<reference evidence="2 3" key="1">
    <citation type="submission" date="2021-03" db="EMBL/GenBank/DDBJ databases">
        <title>Assistant Professor.</title>
        <authorList>
            <person name="Huq M.A."/>
        </authorList>
    </citation>
    <scope>NUCLEOTIDE SEQUENCE [LARGE SCALE GENOMIC DNA]</scope>
    <source>
        <strain evidence="2 3">MAH-29</strain>
    </source>
</reference>
<proteinExistence type="predicted"/>
<evidence type="ECO:0000313" key="2">
    <source>
        <dbReference type="EMBL" id="MBO9204400.1"/>
    </source>
</evidence>